<evidence type="ECO:0000256" key="1">
    <source>
        <dbReference type="SAM" id="SignalP"/>
    </source>
</evidence>
<organism evidence="2">
    <name type="scientific">Amphora coffeiformis</name>
    <dbReference type="NCBI Taxonomy" id="265554"/>
    <lineage>
        <taxon>Eukaryota</taxon>
        <taxon>Sar</taxon>
        <taxon>Stramenopiles</taxon>
        <taxon>Ochrophyta</taxon>
        <taxon>Bacillariophyta</taxon>
        <taxon>Bacillariophyceae</taxon>
        <taxon>Bacillariophycidae</taxon>
        <taxon>Thalassiophysales</taxon>
        <taxon>Catenulaceae</taxon>
        <taxon>Amphora</taxon>
    </lineage>
</organism>
<dbReference type="EMBL" id="HBIM01001153">
    <property type="protein sequence ID" value="CAE0402739.1"/>
    <property type="molecule type" value="Transcribed_RNA"/>
</dbReference>
<reference evidence="2" key="1">
    <citation type="submission" date="2021-01" db="EMBL/GenBank/DDBJ databases">
        <authorList>
            <person name="Corre E."/>
            <person name="Pelletier E."/>
            <person name="Niang G."/>
            <person name="Scheremetjew M."/>
            <person name="Finn R."/>
            <person name="Kale V."/>
            <person name="Holt S."/>
            <person name="Cochrane G."/>
            <person name="Meng A."/>
            <person name="Brown T."/>
            <person name="Cohen L."/>
        </authorList>
    </citation>
    <scope>NUCLEOTIDE SEQUENCE</scope>
    <source>
        <strain evidence="2">CCMP127</strain>
    </source>
</reference>
<protein>
    <submittedName>
        <fullName evidence="2">Uncharacterized protein</fullName>
    </submittedName>
</protein>
<keyword evidence="1" id="KW-0732">Signal</keyword>
<name>A0A7S3P3U5_9STRA</name>
<dbReference type="AlphaFoldDB" id="A0A7S3P3U5"/>
<feature type="chain" id="PRO_5031376126" evidence="1">
    <location>
        <begin position="21"/>
        <end position="289"/>
    </location>
</feature>
<accession>A0A7S3P3U5</accession>
<gene>
    <name evidence="2" type="ORF">ACOF00016_LOCUS999</name>
</gene>
<feature type="signal peptide" evidence="1">
    <location>
        <begin position="1"/>
        <end position="20"/>
    </location>
</feature>
<sequence length="289" mass="32100">MIVNQRALLLAVAVAGTASAWTTQGVSCLSRQRRPLVALTPRYLAIEVPPENSSSSEEPAAVGDLTFDSEEQKKEVVGNLVADDEWEGLTLELTDLVRKSLVEDIKSNARDFLGKDDYQVGDITKEVDARVKDEVAKLRGKEEYELGDFVLAMDELSKKYTEELTGKPYEPGDLSTHLDTNIKASVAAFCGKDEYEVGDLTREISKRIESRVGEFTGKDGYEFGDITREIENRRKEWVKDYLGEDAAADYQFGDIARKALGQFTGKGEDYQFGDATKKVLGSLFGNKKK</sequence>
<proteinExistence type="predicted"/>
<evidence type="ECO:0000313" key="2">
    <source>
        <dbReference type="EMBL" id="CAE0402739.1"/>
    </source>
</evidence>